<dbReference type="EMBL" id="FTOA01000006">
    <property type="protein sequence ID" value="SIT07221.1"/>
    <property type="molecule type" value="Genomic_DNA"/>
</dbReference>
<dbReference type="InterPro" id="IPR011527">
    <property type="entry name" value="ABC1_TM_dom"/>
</dbReference>
<gene>
    <name evidence="12" type="ORF">SAMN05421779_106165</name>
</gene>
<dbReference type="Pfam" id="PF00005">
    <property type="entry name" value="ABC_tran"/>
    <property type="match status" value="1"/>
</dbReference>
<keyword evidence="4 9" id="KW-0812">Transmembrane</keyword>
<organism evidence="12 13">
    <name type="scientific">Insolitispirillum peregrinum</name>
    <dbReference type="NCBI Taxonomy" id="80876"/>
    <lineage>
        <taxon>Bacteria</taxon>
        <taxon>Pseudomonadati</taxon>
        <taxon>Pseudomonadota</taxon>
        <taxon>Alphaproteobacteria</taxon>
        <taxon>Rhodospirillales</taxon>
        <taxon>Novispirillaceae</taxon>
        <taxon>Insolitispirillum</taxon>
    </lineage>
</organism>
<evidence type="ECO:0000256" key="4">
    <source>
        <dbReference type="ARBA" id="ARBA00022692"/>
    </source>
</evidence>
<evidence type="ECO:0000256" key="2">
    <source>
        <dbReference type="ARBA" id="ARBA00022448"/>
    </source>
</evidence>
<evidence type="ECO:0000259" key="11">
    <source>
        <dbReference type="PROSITE" id="PS50929"/>
    </source>
</evidence>
<dbReference type="PANTHER" id="PTHR24221">
    <property type="entry name" value="ATP-BINDING CASSETTE SUB-FAMILY B"/>
    <property type="match status" value="1"/>
</dbReference>
<dbReference type="Gene3D" id="1.20.1560.10">
    <property type="entry name" value="ABC transporter type 1, transmembrane domain"/>
    <property type="match status" value="1"/>
</dbReference>
<evidence type="ECO:0000256" key="8">
    <source>
        <dbReference type="ARBA" id="ARBA00023136"/>
    </source>
</evidence>
<evidence type="ECO:0000256" key="3">
    <source>
        <dbReference type="ARBA" id="ARBA00022475"/>
    </source>
</evidence>
<comment type="subcellular location">
    <subcellularLocation>
        <location evidence="1">Cell membrane</location>
        <topology evidence="1">Multi-pass membrane protein</topology>
    </subcellularLocation>
</comment>
<feature type="domain" description="ABC transmembrane type-1" evidence="11">
    <location>
        <begin position="24"/>
        <end position="305"/>
    </location>
</feature>
<proteinExistence type="predicted"/>
<dbReference type="InterPro" id="IPR036640">
    <property type="entry name" value="ABC1_TM_sf"/>
</dbReference>
<keyword evidence="5" id="KW-0547">Nucleotide-binding</keyword>
<dbReference type="InterPro" id="IPR017871">
    <property type="entry name" value="ABC_transporter-like_CS"/>
</dbReference>
<feature type="transmembrane region" description="Helical" evidence="9">
    <location>
        <begin position="166"/>
        <end position="183"/>
    </location>
</feature>
<dbReference type="Pfam" id="PF00664">
    <property type="entry name" value="ABC_membrane"/>
    <property type="match status" value="1"/>
</dbReference>
<dbReference type="SUPFAM" id="SSF90123">
    <property type="entry name" value="ABC transporter transmembrane region"/>
    <property type="match status" value="1"/>
</dbReference>
<dbReference type="GO" id="GO:0034040">
    <property type="term" value="F:ATPase-coupled lipid transmembrane transporter activity"/>
    <property type="evidence" value="ECO:0007669"/>
    <property type="project" value="TreeGrafter"/>
</dbReference>
<evidence type="ECO:0000259" key="10">
    <source>
        <dbReference type="PROSITE" id="PS50893"/>
    </source>
</evidence>
<dbReference type="Gene3D" id="3.40.50.300">
    <property type="entry name" value="P-loop containing nucleotide triphosphate hydrolases"/>
    <property type="match status" value="1"/>
</dbReference>
<evidence type="ECO:0000256" key="7">
    <source>
        <dbReference type="ARBA" id="ARBA00022989"/>
    </source>
</evidence>
<dbReference type="AlphaFoldDB" id="A0A1N7P9F7"/>
<protein>
    <submittedName>
        <fullName evidence="12">ATP-binding cassette, subfamily B</fullName>
    </submittedName>
</protein>
<dbReference type="Proteomes" id="UP000185678">
    <property type="component" value="Unassembled WGS sequence"/>
</dbReference>
<keyword evidence="13" id="KW-1185">Reference proteome</keyword>
<keyword evidence="6 12" id="KW-0067">ATP-binding</keyword>
<evidence type="ECO:0000256" key="5">
    <source>
        <dbReference type="ARBA" id="ARBA00022741"/>
    </source>
</evidence>
<evidence type="ECO:0000256" key="9">
    <source>
        <dbReference type="SAM" id="Phobius"/>
    </source>
</evidence>
<feature type="transmembrane region" description="Helical" evidence="9">
    <location>
        <begin position="139"/>
        <end position="159"/>
    </location>
</feature>
<dbReference type="FunFam" id="3.40.50.300:FF:000221">
    <property type="entry name" value="Multidrug ABC transporter ATP-binding protein"/>
    <property type="match status" value="1"/>
</dbReference>
<feature type="transmembrane region" description="Helical" evidence="9">
    <location>
        <begin position="61"/>
        <end position="83"/>
    </location>
</feature>
<dbReference type="InterPro" id="IPR039421">
    <property type="entry name" value="Type_1_exporter"/>
</dbReference>
<evidence type="ECO:0000313" key="13">
    <source>
        <dbReference type="Proteomes" id="UP000185678"/>
    </source>
</evidence>
<keyword evidence="7 9" id="KW-1133">Transmembrane helix</keyword>
<dbReference type="PROSITE" id="PS50893">
    <property type="entry name" value="ABC_TRANSPORTER_2"/>
    <property type="match status" value="1"/>
</dbReference>
<dbReference type="InterPro" id="IPR003593">
    <property type="entry name" value="AAA+_ATPase"/>
</dbReference>
<feature type="domain" description="ABC transporter" evidence="10">
    <location>
        <begin position="338"/>
        <end position="571"/>
    </location>
</feature>
<dbReference type="GO" id="GO:0005524">
    <property type="term" value="F:ATP binding"/>
    <property type="evidence" value="ECO:0007669"/>
    <property type="project" value="UniProtKB-KW"/>
</dbReference>
<dbReference type="STRING" id="80876.SAMN05421779_106165"/>
<evidence type="ECO:0000313" key="12">
    <source>
        <dbReference type="EMBL" id="SIT07221.1"/>
    </source>
</evidence>
<reference evidence="12 13" key="1">
    <citation type="submission" date="2017-01" db="EMBL/GenBank/DDBJ databases">
        <authorList>
            <person name="Mah S.A."/>
            <person name="Swanson W.J."/>
            <person name="Moy G.W."/>
            <person name="Vacquier V.D."/>
        </authorList>
    </citation>
    <scope>NUCLEOTIDE SEQUENCE [LARGE SCALE GENOMIC DNA]</scope>
    <source>
        <strain evidence="12 13">DSM 11589</strain>
    </source>
</reference>
<dbReference type="InterPro" id="IPR027417">
    <property type="entry name" value="P-loop_NTPase"/>
</dbReference>
<sequence length="575" mass="61696">MKGPLTMRMPLGFDLAGAVDRRLWWGLLWGALGAVADAVPWALLVALPLLMQEDGGGMSPVWLLAGLGAAGFVLGSGLKALALNANFSSTYTMVAQARLRLADHVARLPLGRVLSWRDGAISDLLSSKFSLYQDIMTHVWGLVVAGLTFPVLLWAMLLLLDWRLALVYLAFVPVAMLAIPWSYRLLDAAAARVSAERDLAVAGVVEVVGGARDLAFFDPQDRRRQAVHQHFDALSRASLATEVAPAPALASYALVLNVGVVAVMLLADHWLGDGSLAPMVLCLALFLVLRLNGAVAEFGLFLAELRFARAVLSDIRALANEPPLPQTKAAVQPVGGEIQFEDVSFAYDGQAVIRGLSARLPAGTVTALVGPSGAGKSTLAHLVGRLWDVQAGAIRIGGVDLRQMDEATLNRTVSMVLQDVTLFPMTLADNIRLGRPEASDDEVMAAAEAACIHQRIMDLPSGYQTVFDPEAVRLSGGEQQRVAIARALLKDAPVLILDEATASIDLDSEALVQQALSRLCAGRTVLVIAHRLWTIRHADLILVMQDGAVIERGTHPELIDSRGTYARLWQAQQGR</sequence>
<dbReference type="SUPFAM" id="SSF52540">
    <property type="entry name" value="P-loop containing nucleoside triphosphate hydrolases"/>
    <property type="match status" value="1"/>
</dbReference>
<dbReference type="SMART" id="SM00382">
    <property type="entry name" value="AAA"/>
    <property type="match status" value="1"/>
</dbReference>
<feature type="transmembrane region" description="Helical" evidence="9">
    <location>
        <begin position="249"/>
        <end position="267"/>
    </location>
</feature>
<accession>A0A1N7P9F7</accession>
<dbReference type="OrthoDB" id="9804259at2"/>
<keyword evidence="8 9" id="KW-0472">Membrane</keyword>
<dbReference type="PROSITE" id="PS50929">
    <property type="entry name" value="ABC_TM1F"/>
    <property type="match status" value="1"/>
</dbReference>
<dbReference type="GO" id="GO:0005886">
    <property type="term" value="C:plasma membrane"/>
    <property type="evidence" value="ECO:0007669"/>
    <property type="project" value="UniProtKB-SubCell"/>
</dbReference>
<feature type="transmembrane region" description="Helical" evidence="9">
    <location>
        <begin position="23"/>
        <end position="49"/>
    </location>
</feature>
<dbReference type="InterPro" id="IPR003439">
    <property type="entry name" value="ABC_transporter-like_ATP-bd"/>
</dbReference>
<dbReference type="GO" id="GO:0140359">
    <property type="term" value="F:ABC-type transporter activity"/>
    <property type="evidence" value="ECO:0007669"/>
    <property type="project" value="InterPro"/>
</dbReference>
<keyword evidence="2" id="KW-0813">Transport</keyword>
<feature type="transmembrane region" description="Helical" evidence="9">
    <location>
        <begin position="279"/>
        <end position="303"/>
    </location>
</feature>
<keyword evidence="3" id="KW-1003">Cell membrane</keyword>
<dbReference type="GO" id="GO:0016887">
    <property type="term" value="F:ATP hydrolysis activity"/>
    <property type="evidence" value="ECO:0007669"/>
    <property type="project" value="InterPro"/>
</dbReference>
<evidence type="ECO:0000256" key="6">
    <source>
        <dbReference type="ARBA" id="ARBA00022840"/>
    </source>
</evidence>
<dbReference type="PROSITE" id="PS00211">
    <property type="entry name" value="ABC_TRANSPORTER_1"/>
    <property type="match status" value="1"/>
</dbReference>
<dbReference type="PANTHER" id="PTHR24221:SF397">
    <property type="entry name" value="ABC TRANSPORTER, ATP-BINDING TRANSMEMBRANE PROTEIN"/>
    <property type="match status" value="1"/>
</dbReference>
<name>A0A1N7P9F7_9PROT</name>
<evidence type="ECO:0000256" key="1">
    <source>
        <dbReference type="ARBA" id="ARBA00004651"/>
    </source>
</evidence>